<dbReference type="OrthoDB" id="4558943at2"/>
<protein>
    <submittedName>
        <fullName evidence="2">DUF397 domain-containing protein</fullName>
    </submittedName>
</protein>
<accession>A0A1D7VQ39</accession>
<dbReference type="KEGG" id="slc:SL103_23965"/>
<sequence length="80" mass="8498">MNPVTNGIRATSIDGAVWRKSRRSNPSGNCVELAVLSDGGVAVRNSRFASGPALVYTRAEMAAFVQGAKDGDFDDLVKRV</sequence>
<dbReference type="AlphaFoldDB" id="A0A1D7VQ39"/>
<feature type="domain" description="DUF397" evidence="1">
    <location>
        <begin position="16"/>
        <end position="69"/>
    </location>
</feature>
<dbReference type="InterPro" id="IPR007278">
    <property type="entry name" value="DUF397"/>
</dbReference>
<dbReference type="Pfam" id="PF04149">
    <property type="entry name" value="DUF397"/>
    <property type="match status" value="1"/>
</dbReference>
<evidence type="ECO:0000259" key="1">
    <source>
        <dbReference type="Pfam" id="PF04149"/>
    </source>
</evidence>
<evidence type="ECO:0000313" key="3">
    <source>
        <dbReference type="Proteomes" id="UP000094094"/>
    </source>
</evidence>
<keyword evidence="3" id="KW-1185">Reference proteome</keyword>
<dbReference type="RefSeq" id="WP_069571012.1">
    <property type="nucleotide sequence ID" value="NZ_CP017157.1"/>
</dbReference>
<reference evidence="2 3" key="1">
    <citation type="submission" date="2016-09" db="EMBL/GenBank/DDBJ databases">
        <title>Complete genome sequencing of Streptomyces lydicus 103 and metabolic pathways analysis of antibiotic biosynthesis.</title>
        <authorList>
            <person name="Jia N."/>
            <person name="Ding M.-Z."/>
            <person name="Gao F."/>
            <person name="Yuan Y.-J."/>
        </authorList>
    </citation>
    <scope>NUCLEOTIDE SEQUENCE [LARGE SCALE GENOMIC DNA]</scope>
    <source>
        <strain evidence="2 3">103</strain>
    </source>
</reference>
<dbReference type="EMBL" id="CP017157">
    <property type="protein sequence ID" value="AOP48893.1"/>
    <property type="molecule type" value="Genomic_DNA"/>
</dbReference>
<gene>
    <name evidence="2" type="ORF">SL103_23965</name>
</gene>
<organism evidence="2 3">
    <name type="scientific">Streptomyces lydicus</name>
    <dbReference type="NCBI Taxonomy" id="47763"/>
    <lineage>
        <taxon>Bacteria</taxon>
        <taxon>Bacillati</taxon>
        <taxon>Actinomycetota</taxon>
        <taxon>Actinomycetes</taxon>
        <taxon>Kitasatosporales</taxon>
        <taxon>Streptomycetaceae</taxon>
        <taxon>Streptomyces</taxon>
    </lineage>
</organism>
<name>A0A1D7VQ39_9ACTN</name>
<evidence type="ECO:0000313" key="2">
    <source>
        <dbReference type="EMBL" id="AOP48893.1"/>
    </source>
</evidence>
<proteinExistence type="predicted"/>
<dbReference type="Proteomes" id="UP000094094">
    <property type="component" value="Chromosome"/>
</dbReference>